<dbReference type="EMBL" id="JACGWJ010000011">
    <property type="protein sequence ID" value="KAL0387405.1"/>
    <property type="molecule type" value="Genomic_DNA"/>
</dbReference>
<protein>
    <submittedName>
        <fullName evidence="3">Retrovirus-related Pol polyprotein from transposon TNT 1-94</fullName>
    </submittedName>
</protein>
<gene>
    <name evidence="3" type="ORF">Sradi_2622300</name>
</gene>
<dbReference type="PANTHER" id="PTHR11439:SF470">
    <property type="entry name" value="CYSTEINE-RICH RLK (RECEPTOR-LIKE PROTEIN KINASE) 8"/>
    <property type="match status" value="1"/>
</dbReference>
<dbReference type="InterPro" id="IPR013103">
    <property type="entry name" value="RVT_2"/>
</dbReference>
<accession>A0AAW2S5N5</accession>
<evidence type="ECO:0000259" key="1">
    <source>
        <dbReference type="Pfam" id="PF07727"/>
    </source>
</evidence>
<dbReference type="CDD" id="cd09272">
    <property type="entry name" value="RNase_HI_RT_Ty1"/>
    <property type="match status" value="1"/>
</dbReference>
<reference evidence="3" key="2">
    <citation type="journal article" date="2024" name="Plant">
        <title>Genomic evolution and insights into agronomic trait innovations of Sesamum species.</title>
        <authorList>
            <person name="Miao H."/>
            <person name="Wang L."/>
            <person name="Qu L."/>
            <person name="Liu H."/>
            <person name="Sun Y."/>
            <person name="Le M."/>
            <person name="Wang Q."/>
            <person name="Wei S."/>
            <person name="Zheng Y."/>
            <person name="Lin W."/>
            <person name="Duan Y."/>
            <person name="Cao H."/>
            <person name="Xiong S."/>
            <person name="Wang X."/>
            <person name="Wei L."/>
            <person name="Li C."/>
            <person name="Ma Q."/>
            <person name="Ju M."/>
            <person name="Zhao R."/>
            <person name="Li G."/>
            <person name="Mu C."/>
            <person name="Tian Q."/>
            <person name="Mei H."/>
            <person name="Zhang T."/>
            <person name="Gao T."/>
            <person name="Zhang H."/>
        </authorList>
    </citation>
    <scope>NUCLEOTIDE SEQUENCE</scope>
    <source>
        <strain evidence="3">G02</strain>
    </source>
</reference>
<evidence type="ECO:0000259" key="2">
    <source>
        <dbReference type="Pfam" id="PF25597"/>
    </source>
</evidence>
<name>A0AAW2S5N5_SESRA</name>
<dbReference type="AlphaFoldDB" id="A0AAW2S5N5"/>
<dbReference type="PANTHER" id="PTHR11439">
    <property type="entry name" value="GAG-POL-RELATED RETROTRANSPOSON"/>
    <property type="match status" value="1"/>
</dbReference>
<proteinExistence type="predicted"/>
<dbReference type="InterPro" id="IPR057670">
    <property type="entry name" value="SH3_retrovirus"/>
</dbReference>
<comment type="caution">
    <text evidence="3">The sequence shown here is derived from an EMBL/GenBank/DDBJ whole genome shotgun (WGS) entry which is preliminary data.</text>
</comment>
<feature type="domain" description="Retroviral polymerase SH3-like" evidence="2">
    <location>
        <begin position="19"/>
        <end position="59"/>
    </location>
</feature>
<reference evidence="3" key="1">
    <citation type="submission" date="2020-06" db="EMBL/GenBank/DDBJ databases">
        <authorList>
            <person name="Li T."/>
            <person name="Hu X."/>
            <person name="Zhang T."/>
            <person name="Song X."/>
            <person name="Zhang H."/>
            <person name="Dai N."/>
            <person name="Sheng W."/>
            <person name="Hou X."/>
            <person name="Wei L."/>
        </authorList>
    </citation>
    <scope>NUCLEOTIDE SEQUENCE</scope>
    <source>
        <strain evidence="3">G02</strain>
        <tissue evidence="3">Leaf</tissue>
    </source>
</reference>
<dbReference type="Pfam" id="PF25597">
    <property type="entry name" value="SH3_retrovirus"/>
    <property type="match status" value="1"/>
</dbReference>
<evidence type="ECO:0000313" key="3">
    <source>
        <dbReference type="EMBL" id="KAL0387405.1"/>
    </source>
</evidence>
<dbReference type="Pfam" id="PF07727">
    <property type="entry name" value="RVT_2"/>
    <property type="match status" value="1"/>
</dbReference>
<feature type="domain" description="Reverse transcriptase Ty1/copia-type" evidence="1">
    <location>
        <begin position="159"/>
        <end position="234"/>
    </location>
</feature>
<sequence length="445" mass="50195">MQLIHFLLNKNLTLEPQNAFFLGIANLKKAYKVYDIHIHTLFTSRDVAFHDIIFSFQTNPPEPDPILLSIPKPIPNEDVPAHFPPPISIPETHPSIPGDTSAQEPKSYLQACRDEKWIEAMNRNFRPLNVLELMRLLLSWQEKIPLGLVGYSNLSFAQMKINRYKGHLVAKGYTQIEGVDYFDCIFPVAKSVSVRIFLTVATEKGWPILHLDINNAFLHAQLDEEVYMDPPRGVLRRRLDRCVGFVVLYTGSSKPCVNGTQNFVFDSSLMITAYPSKQKDLGHAKYFLGLELAHSQHGLHVSQSKFLRDILTDSGMLDSAQSISSASLIGMLPCTFFATSKALHHLVFFPSTCSRQLSTYSNASWASCHDSRGSITGYCIFLGTSLVSRKTKKQAMVSRSTTEAEYCSMGSTVCQGDDASSSRRRRRLEDDFEKLERKWANYPLS</sequence>
<organism evidence="3">
    <name type="scientific">Sesamum radiatum</name>
    <name type="common">Black benniseed</name>
    <dbReference type="NCBI Taxonomy" id="300843"/>
    <lineage>
        <taxon>Eukaryota</taxon>
        <taxon>Viridiplantae</taxon>
        <taxon>Streptophyta</taxon>
        <taxon>Embryophyta</taxon>
        <taxon>Tracheophyta</taxon>
        <taxon>Spermatophyta</taxon>
        <taxon>Magnoliopsida</taxon>
        <taxon>eudicotyledons</taxon>
        <taxon>Gunneridae</taxon>
        <taxon>Pentapetalae</taxon>
        <taxon>asterids</taxon>
        <taxon>lamiids</taxon>
        <taxon>Lamiales</taxon>
        <taxon>Pedaliaceae</taxon>
        <taxon>Sesamum</taxon>
    </lineage>
</organism>